<dbReference type="Proteomes" id="UP001196379">
    <property type="component" value="Unassembled WGS sequence"/>
</dbReference>
<dbReference type="EMBL" id="JABULY010000001">
    <property type="protein sequence ID" value="MBV6531047.1"/>
    <property type="molecule type" value="Genomic_DNA"/>
</dbReference>
<dbReference type="EMBL" id="JABUMC010000003">
    <property type="protein sequence ID" value="MBV6546169.1"/>
    <property type="molecule type" value="Genomic_DNA"/>
</dbReference>
<dbReference type="InterPro" id="IPR011090">
    <property type="entry name" value="Integr_conj_element_PFL4709"/>
</dbReference>
<reference evidence="3 5" key="1">
    <citation type="journal article" date="2021" name="Mol. Ecol.">
        <title>Polar bear-adapted Ursidibacter maritimus are remarkably conserved after generations in captivity.</title>
        <authorList>
            <person name="Espinosa-Gongora C."/>
            <person name="Hansen M.J."/>
            <person name="Bertelsen M.F."/>
            <person name="Bojesen A.M."/>
        </authorList>
    </citation>
    <scope>NUCLEOTIDE SEQUENCE</scope>
    <source>
        <strain evidence="3">Pb43105x</strain>
        <strain evidence="2 5">Pb43106</strain>
    </source>
</reference>
<name>A0A949T3Z6_9PAST</name>
<proteinExistence type="predicted"/>
<dbReference type="AlphaFoldDB" id="A0A949T3Z6"/>
<keyword evidence="5" id="KW-1185">Reference proteome</keyword>
<dbReference type="RefSeq" id="WP_157402556.1">
    <property type="nucleotide sequence ID" value="NZ_JABULY010000001.1"/>
</dbReference>
<evidence type="ECO:0000313" key="2">
    <source>
        <dbReference type="EMBL" id="MBV6531047.1"/>
    </source>
</evidence>
<evidence type="ECO:0000313" key="5">
    <source>
        <dbReference type="Proteomes" id="UP001196379"/>
    </source>
</evidence>
<accession>A0A949T3Z6</accession>
<evidence type="ECO:0000313" key="4">
    <source>
        <dbReference type="Proteomes" id="UP000732858"/>
    </source>
</evidence>
<protein>
    <submittedName>
        <fullName evidence="3">TIGR03757 family integrating conjugative element protein</fullName>
    </submittedName>
</protein>
<dbReference type="Proteomes" id="UP000732858">
    <property type="component" value="Unassembled WGS sequence"/>
</dbReference>
<dbReference type="OrthoDB" id="8448784at2"/>
<sequence>MRYTKTLALTLFSPMIWATPLPSDVSVTVFTTQNYLIQDSTLAHHIYYLDAVENIEEGQGDVFSTIPEKAAEQAKKWLHSPQGKKFQSDLQQAYIGIIEGWKLGVMKVPAIVFQHSRKEPMVVYGSTDINKAILIYKNASE</sequence>
<feature type="chain" id="PRO_5036993167" evidence="1">
    <location>
        <begin position="19"/>
        <end position="141"/>
    </location>
</feature>
<dbReference type="NCBIfam" id="TIGR03757">
    <property type="entry name" value="conj_TIGR03757"/>
    <property type="match status" value="1"/>
</dbReference>
<organism evidence="3 4">
    <name type="scientific">Ursidibacter maritimus</name>
    <dbReference type="NCBI Taxonomy" id="1331689"/>
    <lineage>
        <taxon>Bacteria</taxon>
        <taxon>Pseudomonadati</taxon>
        <taxon>Pseudomonadota</taxon>
        <taxon>Gammaproteobacteria</taxon>
        <taxon>Pasteurellales</taxon>
        <taxon>Pasteurellaceae</taxon>
        <taxon>Ursidibacter</taxon>
    </lineage>
</organism>
<feature type="signal peptide" evidence="1">
    <location>
        <begin position="1"/>
        <end position="18"/>
    </location>
</feature>
<evidence type="ECO:0000313" key="3">
    <source>
        <dbReference type="EMBL" id="MBV6546169.1"/>
    </source>
</evidence>
<keyword evidence="1" id="KW-0732">Signal</keyword>
<dbReference type="Pfam" id="PF07511">
    <property type="entry name" value="DUF1525"/>
    <property type="match status" value="1"/>
</dbReference>
<evidence type="ECO:0000256" key="1">
    <source>
        <dbReference type="SAM" id="SignalP"/>
    </source>
</evidence>
<gene>
    <name evidence="2" type="ORF">HT657_02605</name>
    <name evidence="3" type="ORF">HT672_02490</name>
</gene>
<comment type="caution">
    <text evidence="3">The sequence shown here is derived from an EMBL/GenBank/DDBJ whole genome shotgun (WGS) entry which is preliminary data.</text>
</comment>
<dbReference type="GeneID" id="65548366"/>